<dbReference type="AlphaFoldDB" id="A0AA38IP46"/>
<evidence type="ECO:0000313" key="2">
    <source>
        <dbReference type="EMBL" id="KAJ3661618.1"/>
    </source>
</evidence>
<reference evidence="2" key="1">
    <citation type="journal article" date="2023" name="G3 (Bethesda)">
        <title>Whole genome assemblies of Zophobas morio and Tenebrio molitor.</title>
        <authorList>
            <person name="Kaur S."/>
            <person name="Stinson S.A."/>
            <person name="diCenzo G.C."/>
        </authorList>
    </citation>
    <scope>NUCLEOTIDE SEQUENCE</scope>
    <source>
        <strain evidence="2">QUZm001</strain>
    </source>
</reference>
<evidence type="ECO:0000313" key="3">
    <source>
        <dbReference type="Proteomes" id="UP001168821"/>
    </source>
</evidence>
<sequence>MEVEFVKNSMVLSNSTDKREKMTYVLPYEMDPNGVNDLISLYEICEALRQKTNEHGVKRMDFNAVGPIDLEHVRKVLEYIFLGEDCKIRIVTTRQRKRSELDARKDLRKPEAKKIVVKGGHKSYAELLRNIKEKVDITKIGIELKSMRKTKKGDMLLEVKGEQDKAKALSDAIKGIGSIHSEMIRNERIVQIIDIEAAVTKKELAEDIMKASPGLKKDELEIKSLRETTSGIARYRKFLDDIGESVNKWEGEMVVAGDFNAKSPLWGYPIMNDLRGSLLEDWMAERCMVCHNCGNAPTFLRGAPKSHIDLTLSTEGVARRMKEWRVLEQENLSDHQDIVWVLGTTGEPERGEDRMTERGWSVAEEKMERLAEVMKEKVKTMDKCKDLVCETKRVLEETCDRVSKKKGCMGKRKGVYWWTEEIADKRKGCLRKISTFTSVRCVWERCFS</sequence>
<dbReference type="EMBL" id="JALNTZ010000002">
    <property type="protein sequence ID" value="KAJ3661618.1"/>
    <property type="molecule type" value="Genomic_DNA"/>
</dbReference>
<dbReference type="Gene3D" id="3.60.10.10">
    <property type="entry name" value="Endonuclease/exonuclease/phosphatase"/>
    <property type="match status" value="1"/>
</dbReference>
<accession>A0AA38IP46</accession>
<comment type="caution">
    <text evidence="2">The sequence shown here is derived from an EMBL/GenBank/DDBJ whole genome shotgun (WGS) entry which is preliminary data.</text>
</comment>
<feature type="domain" description="Endonuclease/exonuclease/phosphatase" evidence="1">
    <location>
        <begin position="237"/>
        <end position="338"/>
    </location>
</feature>
<proteinExistence type="predicted"/>
<dbReference type="Proteomes" id="UP001168821">
    <property type="component" value="Unassembled WGS sequence"/>
</dbReference>
<dbReference type="InterPro" id="IPR036691">
    <property type="entry name" value="Endo/exonu/phosph_ase_sf"/>
</dbReference>
<protein>
    <recommendedName>
        <fullName evidence="1">Endonuclease/exonuclease/phosphatase domain-containing protein</fullName>
    </recommendedName>
</protein>
<evidence type="ECO:0000259" key="1">
    <source>
        <dbReference type="Pfam" id="PF14529"/>
    </source>
</evidence>
<dbReference type="GO" id="GO:0003824">
    <property type="term" value="F:catalytic activity"/>
    <property type="evidence" value="ECO:0007669"/>
    <property type="project" value="InterPro"/>
</dbReference>
<organism evidence="2 3">
    <name type="scientific">Zophobas morio</name>
    <dbReference type="NCBI Taxonomy" id="2755281"/>
    <lineage>
        <taxon>Eukaryota</taxon>
        <taxon>Metazoa</taxon>
        <taxon>Ecdysozoa</taxon>
        <taxon>Arthropoda</taxon>
        <taxon>Hexapoda</taxon>
        <taxon>Insecta</taxon>
        <taxon>Pterygota</taxon>
        <taxon>Neoptera</taxon>
        <taxon>Endopterygota</taxon>
        <taxon>Coleoptera</taxon>
        <taxon>Polyphaga</taxon>
        <taxon>Cucujiformia</taxon>
        <taxon>Tenebrionidae</taxon>
        <taxon>Zophobas</taxon>
    </lineage>
</organism>
<gene>
    <name evidence="2" type="ORF">Zmor_006006</name>
</gene>
<dbReference type="SUPFAM" id="SSF56219">
    <property type="entry name" value="DNase I-like"/>
    <property type="match status" value="1"/>
</dbReference>
<dbReference type="InterPro" id="IPR005135">
    <property type="entry name" value="Endo/exonuclease/phosphatase"/>
</dbReference>
<dbReference type="Pfam" id="PF14529">
    <property type="entry name" value="Exo_endo_phos_2"/>
    <property type="match status" value="1"/>
</dbReference>
<keyword evidence="3" id="KW-1185">Reference proteome</keyword>
<name>A0AA38IP46_9CUCU</name>